<keyword evidence="11" id="KW-0449">Lipoprotein</keyword>
<reference evidence="11 12" key="1">
    <citation type="submission" date="2014-07" db="EMBL/GenBank/DDBJ databases">
        <title>Tepidicaulis marinum gen. nov., sp. nov., a novel marine bacterium denitrifying nitrate to nitrous oxide strictly under microaerobic conditions.</title>
        <authorList>
            <person name="Takeuchi M."/>
            <person name="Yamagishi T."/>
            <person name="Kamagata Y."/>
            <person name="Oshima K."/>
            <person name="Hattori M."/>
            <person name="Katayama T."/>
            <person name="Hanada S."/>
            <person name="Tamaki H."/>
            <person name="Marumo K."/>
            <person name="Maeda H."/>
            <person name="Nedachi M."/>
            <person name="Iwasaki W."/>
            <person name="Suwa Y."/>
            <person name="Sakata S."/>
        </authorList>
    </citation>
    <scope>NUCLEOTIDE SEQUENCE [LARGE SCALE GENOMIC DNA]</scope>
    <source>
        <strain evidence="11 12">MA2</strain>
    </source>
</reference>
<feature type="transmembrane region" description="Helical" evidence="8">
    <location>
        <begin position="290"/>
        <end position="314"/>
    </location>
</feature>
<dbReference type="InterPro" id="IPR003838">
    <property type="entry name" value="ABC3_permease_C"/>
</dbReference>
<dbReference type="PANTHER" id="PTHR30489:SF0">
    <property type="entry name" value="LIPOPROTEIN-RELEASING SYSTEM TRANSMEMBRANE PROTEIN LOLE"/>
    <property type="match status" value="1"/>
</dbReference>
<dbReference type="Pfam" id="PF12704">
    <property type="entry name" value="MacB_PCD"/>
    <property type="match status" value="1"/>
</dbReference>
<keyword evidence="4" id="KW-1003">Cell membrane</keyword>
<dbReference type="InterPro" id="IPR051447">
    <property type="entry name" value="Lipoprotein-release_system"/>
</dbReference>
<dbReference type="eggNOG" id="COG4591">
    <property type="taxonomic scope" value="Bacteria"/>
</dbReference>
<dbReference type="Proteomes" id="UP000028702">
    <property type="component" value="Unassembled WGS sequence"/>
</dbReference>
<keyword evidence="7 8" id="KW-0472">Membrane</keyword>
<evidence type="ECO:0000259" key="9">
    <source>
        <dbReference type="Pfam" id="PF02687"/>
    </source>
</evidence>
<evidence type="ECO:0000256" key="1">
    <source>
        <dbReference type="ARBA" id="ARBA00004651"/>
    </source>
</evidence>
<dbReference type="GO" id="GO:0044874">
    <property type="term" value="P:lipoprotein localization to outer membrane"/>
    <property type="evidence" value="ECO:0007669"/>
    <property type="project" value="TreeGrafter"/>
</dbReference>
<evidence type="ECO:0000256" key="6">
    <source>
        <dbReference type="ARBA" id="ARBA00022989"/>
    </source>
</evidence>
<dbReference type="AlphaFoldDB" id="A0A081B928"/>
<feature type="domain" description="ABC3 transporter permease C-terminal" evidence="9">
    <location>
        <begin position="293"/>
        <end position="426"/>
    </location>
</feature>
<sequence>MQEAENGMGEALKKQATAPFSPFEWLLSLRYLRARRREGFISVIAGFSFVGIMLGVATLIIVMSVMNGFRIELLGKILGLNGHMMVRGYVSDISDFDERVASIRQVDGVTYVSPLVEGQVMASSANGGSGALVRGIREEDLKALGPVSGGILAGSLDGFDEGGGVAIGSRLARSLGLRLGDNVTLLSPRGAATPFGTAPRVRSYPIKAVFEVGMSEYDASFIFMPLADAQSYFKTGEGAVTAIEVKIENPDEVRDFILPVSQAAGPSLQVYTWQQLNQSFFSALQVERNVMFLILTLILLVASLNIVSGLIMLVKDKGRDIAVLRTMGASRGSVMRVFFITGASIGVSGTLAGFVLGLVFCLNIENLRQGLSNLLGTELFSPEIYFLSRLPAVVEPGEVMAVVGMSLFLSVVATLYPSWRAASLDPVEALRYE</sequence>
<evidence type="ECO:0000259" key="10">
    <source>
        <dbReference type="Pfam" id="PF12704"/>
    </source>
</evidence>
<evidence type="ECO:0000256" key="5">
    <source>
        <dbReference type="ARBA" id="ARBA00022692"/>
    </source>
</evidence>
<feature type="domain" description="MacB-like periplasmic core" evidence="10">
    <location>
        <begin position="49"/>
        <end position="252"/>
    </location>
</feature>
<keyword evidence="6 8" id="KW-1133">Transmembrane helix</keyword>
<gene>
    <name evidence="11" type="ORF">M2A_1045</name>
</gene>
<dbReference type="STRING" id="1333998.M2A_1045"/>
<comment type="similarity">
    <text evidence="2">Belongs to the ABC-4 integral membrane protein family. LolC/E subfamily.</text>
</comment>
<dbReference type="NCBIfam" id="TIGR02212">
    <property type="entry name" value="lolCE"/>
    <property type="match status" value="1"/>
</dbReference>
<feature type="transmembrane region" description="Helical" evidence="8">
    <location>
        <begin position="40"/>
        <end position="66"/>
    </location>
</feature>
<dbReference type="InterPro" id="IPR025857">
    <property type="entry name" value="MacB_PCD"/>
</dbReference>
<dbReference type="Pfam" id="PF02687">
    <property type="entry name" value="FtsX"/>
    <property type="match status" value="1"/>
</dbReference>
<protein>
    <submittedName>
        <fullName evidence="11">LolC/E family lipoprotein releasing system, transmembrane protein</fullName>
    </submittedName>
</protein>
<name>A0A081B928_9HYPH</name>
<dbReference type="InterPro" id="IPR011925">
    <property type="entry name" value="LolCE_TM"/>
</dbReference>
<organism evidence="11 12">
    <name type="scientific">Tepidicaulis marinus</name>
    <dbReference type="NCBI Taxonomy" id="1333998"/>
    <lineage>
        <taxon>Bacteria</taxon>
        <taxon>Pseudomonadati</taxon>
        <taxon>Pseudomonadota</taxon>
        <taxon>Alphaproteobacteria</taxon>
        <taxon>Hyphomicrobiales</taxon>
        <taxon>Parvibaculaceae</taxon>
        <taxon>Tepidicaulis</taxon>
    </lineage>
</organism>
<dbReference type="EMBL" id="BBIO01000004">
    <property type="protein sequence ID" value="GAK44546.1"/>
    <property type="molecule type" value="Genomic_DNA"/>
</dbReference>
<feature type="transmembrane region" description="Helical" evidence="8">
    <location>
        <begin position="334"/>
        <end position="360"/>
    </location>
</feature>
<dbReference type="PANTHER" id="PTHR30489">
    <property type="entry name" value="LIPOPROTEIN-RELEASING SYSTEM TRANSMEMBRANE PROTEIN LOLE"/>
    <property type="match status" value="1"/>
</dbReference>
<evidence type="ECO:0000256" key="3">
    <source>
        <dbReference type="ARBA" id="ARBA00022448"/>
    </source>
</evidence>
<evidence type="ECO:0000313" key="12">
    <source>
        <dbReference type="Proteomes" id="UP000028702"/>
    </source>
</evidence>
<evidence type="ECO:0000256" key="8">
    <source>
        <dbReference type="SAM" id="Phobius"/>
    </source>
</evidence>
<evidence type="ECO:0000256" key="2">
    <source>
        <dbReference type="ARBA" id="ARBA00005236"/>
    </source>
</evidence>
<evidence type="ECO:0000256" key="7">
    <source>
        <dbReference type="ARBA" id="ARBA00023136"/>
    </source>
</evidence>
<accession>A0A081B928</accession>
<dbReference type="GO" id="GO:0098797">
    <property type="term" value="C:plasma membrane protein complex"/>
    <property type="evidence" value="ECO:0007669"/>
    <property type="project" value="TreeGrafter"/>
</dbReference>
<evidence type="ECO:0000313" key="11">
    <source>
        <dbReference type="EMBL" id="GAK44546.1"/>
    </source>
</evidence>
<keyword evidence="5 8" id="KW-0812">Transmembrane</keyword>
<comment type="caution">
    <text evidence="11">The sequence shown here is derived from an EMBL/GenBank/DDBJ whole genome shotgun (WGS) entry which is preliminary data.</text>
</comment>
<proteinExistence type="inferred from homology"/>
<feature type="transmembrane region" description="Helical" evidence="8">
    <location>
        <begin position="399"/>
        <end position="416"/>
    </location>
</feature>
<keyword evidence="3" id="KW-0813">Transport</keyword>
<comment type="subcellular location">
    <subcellularLocation>
        <location evidence="1">Cell membrane</location>
        <topology evidence="1">Multi-pass membrane protein</topology>
    </subcellularLocation>
</comment>
<keyword evidence="12" id="KW-1185">Reference proteome</keyword>
<evidence type="ECO:0000256" key="4">
    <source>
        <dbReference type="ARBA" id="ARBA00022475"/>
    </source>
</evidence>
<dbReference type="GO" id="GO:0042953">
    <property type="term" value="P:lipoprotein transport"/>
    <property type="evidence" value="ECO:0007669"/>
    <property type="project" value="InterPro"/>
</dbReference>